<feature type="region of interest" description="Disordered" evidence="1">
    <location>
        <begin position="1"/>
        <end position="20"/>
    </location>
</feature>
<evidence type="ECO:0000313" key="3">
    <source>
        <dbReference type="EMBL" id="MBD2320026.1"/>
    </source>
</evidence>
<keyword evidence="4" id="KW-1185">Reference proteome</keyword>
<keyword evidence="2" id="KW-0812">Transmembrane</keyword>
<dbReference type="Proteomes" id="UP000618445">
    <property type="component" value="Unassembled WGS sequence"/>
</dbReference>
<evidence type="ECO:0000313" key="4">
    <source>
        <dbReference type="Proteomes" id="UP000618445"/>
    </source>
</evidence>
<organism evidence="3 4">
    <name type="scientific">Phormidium tenue FACHB-1050</name>
    <dbReference type="NCBI Taxonomy" id="2692857"/>
    <lineage>
        <taxon>Bacteria</taxon>
        <taxon>Bacillati</taxon>
        <taxon>Cyanobacteriota</taxon>
        <taxon>Cyanophyceae</taxon>
        <taxon>Oscillatoriophycideae</taxon>
        <taxon>Oscillatoriales</taxon>
        <taxon>Oscillatoriaceae</taxon>
        <taxon>Phormidium</taxon>
    </lineage>
</organism>
<protein>
    <submittedName>
        <fullName evidence="3">Uncharacterized protein</fullName>
    </submittedName>
</protein>
<evidence type="ECO:0000256" key="1">
    <source>
        <dbReference type="SAM" id="MobiDB-lite"/>
    </source>
</evidence>
<accession>A0ABR8CJP3</accession>
<keyword evidence="2" id="KW-1133">Transmembrane helix</keyword>
<sequence>MKSTEPRDSNLESPHASDRKSYKLRSLGITSMVIGGAIAITSAMTS</sequence>
<comment type="caution">
    <text evidence="3">The sequence shown here is derived from an EMBL/GenBank/DDBJ whole genome shotgun (WGS) entry which is preliminary data.</text>
</comment>
<gene>
    <name evidence="3" type="ORF">H6G05_24735</name>
</gene>
<name>A0ABR8CJP3_9CYAN</name>
<dbReference type="RefSeq" id="WP_190582615.1">
    <property type="nucleotide sequence ID" value="NZ_CAWPQU010000083.1"/>
</dbReference>
<reference evidence="3 4" key="1">
    <citation type="journal article" date="2020" name="ISME J.">
        <title>Comparative genomics reveals insights into cyanobacterial evolution and habitat adaptation.</title>
        <authorList>
            <person name="Chen M.Y."/>
            <person name="Teng W.K."/>
            <person name="Zhao L."/>
            <person name="Hu C.X."/>
            <person name="Zhou Y.K."/>
            <person name="Han B.P."/>
            <person name="Song L.R."/>
            <person name="Shu W.S."/>
        </authorList>
    </citation>
    <scope>NUCLEOTIDE SEQUENCE [LARGE SCALE GENOMIC DNA]</scope>
    <source>
        <strain evidence="3 4">FACHB-1050</strain>
    </source>
</reference>
<proteinExistence type="predicted"/>
<dbReference type="EMBL" id="JACJQY010000084">
    <property type="protein sequence ID" value="MBD2320026.1"/>
    <property type="molecule type" value="Genomic_DNA"/>
</dbReference>
<feature type="transmembrane region" description="Helical" evidence="2">
    <location>
        <begin position="27"/>
        <end position="45"/>
    </location>
</feature>
<evidence type="ECO:0000256" key="2">
    <source>
        <dbReference type="SAM" id="Phobius"/>
    </source>
</evidence>
<keyword evidence="2" id="KW-0472">Membrane</keyword>